<dbReference type="GO" id="GO:0004065">
    <property type="term" value="F:arylsulfatase activity"/>
    <property type="evidence" value="ECO:0007669"/>
    <property type="project" value="UniProtKB-EC"/>
</dbReference>
<keyword evidence="6" id="KW-1185">Reference proteome</keyword>
<keyword evidence="3" id="KW-0732">Signal</keyword>
<gene>
    <name evidence="5" type="ORF">ADIS_1634</name>
</gene>
<dbReference type="RefSeq" id="WP_010853773.1">
    <property type="nucleotide sequence ID" value="NZ_AQHR01000048.1"/>
</dbReference>
<dbReference type="PANTHER" id="PTHR42693">
    <property type="entry name" value="ARYLSULFATASE FAMILY MEMBER"/>
    <property type="match status" value="1"/>
</dbReference>
<evidence type="ECO:0000313" key="6">
    <source>
        <dbReference type="Proteomes" id="UP000013909"/>
    </source>
</evidence>
<comment type="similarity">
    <text evidence="1">Belongs to the sulfatase family.</text>
</comment>
<dbReference type="Proteomes" id="UP000013909">
    <property type="component" value="Unassembled WGS sequence"/>
</dbReference>
<dbReference type="EC" id="3.1.6.1" evidence="5"/>
<reference evidence="5 6" key="1">
    <citation type="submission" date="2013-02" db="EMBL/GenBank/DDBJ databases">
        <title>A novel strain isolated from Lonar lake, Maharashtra, India.</title>
        <authorList>
            <person name="Singh A."/>
        </authorList>
    </citation>
    <scope>NUCLEOTIDE SEQUENCE [LARGE SCALE GENOMIC DNA]</scope>
    <source>
        <strain evidence="5 6">AK24</strain>
    </source>
</reference>
<dbReference type="AlphaFoldDB" id="R7ZUU7"/>
<keyword evidence="2 5" id="KW-0378">Hydrolase</keyword>
<accession>R7ZUU7</accession>
<feature type="chain" id="PRO_5004451097" evidence="3">
    <location>
        <begin position="19"/>
        <end position="482"/>
    </location>
</feature>
<dbReference type="InterPro" id="IPR017850">
    <property type="entry name" value="Alkaline_phosphatase_core_sf"/>
</dbReference>
<dbReference type="PATRIC" id="fig|1288963.3.peg.1624"/>
<sequence>MKSFFNLAVIFLILSVIACGEKAEEQAVKPPNIIYILADDLGYGDVGFQGQEIIKTPNIDRLAKEGLVFTQHYSGSTVCAPSRSTLVSGLHTGRAPVRGNYEIQPEGQYPLPDSVKTIFEHVKEAGYATGAFGKWGLGYPRSEGDPNNQGVDVFYGYNCQRIGHNYYPFHLWHNQDSIVFAENAGTNLGVYGPEVIHRETLKFIEDHQDRPFFLYVPTIIPHAELIAPDAYMEKHLGRFEETPWKGVDEGPTYKIGGYMSQENPRAAFVAMVEMLDEQVGEIVAKLEELGLRENTLIIFTSDNGPHREGGADPVFFNSNGPLRGFKRDLYEGGIRVPMVANWPGRITPGSTDHISAFWDVYPTVAELIGRPVDHNMDGISFVPTLLGENERQEQHPYLYWEFIEQGGKQAIRMGDWKAVRLNLNRDDDPPIELYNLADDLGETQDIAVDHPDMVAQMKELMRTSRIANPVFKLYLSEINQGN</sequence>
<dbReference type="PANTHER" id="PTHR42693:SF53">
    <property type="entry name" value="ENDO-4-O-SULFATASE"/>
    <property type="match status" value="1"/>
</dbReference>
<feature type="domain" description="Sulfatase N-terminal" evidence="4">
    <location>
        <begin position="31"/>
        <end position="369"/>
    </location>
</feature>
<dbReference type="SUPFAM" id="SSF53649">
    <property type="entry name" value="Alkaline phosphatase-like"/>
    <property type="match status" value="1"/>
</dbReference>
<dbReference type="OrthoDB" id="9764377at2"/>
<proteinExistence type="inferred from homology"/>
<dbReference type="EMBL" id="AQHR01000048">
    <property type="protein sequence ID" value="EON77921.1"/>
    <property type="molecule type" value="Genomic_DNA"/>
</dbReference>
<evidence type="ECO:0000256" key="1">
    <source>
        <dbReference type="ARBA" id="ARBA00008779"/>
    </source>
</evidence>
<comment type="caution">
    <text evidence="5">The sequence shown here is derived from an EMBL/GenBank/DDBJ whole genome shotgun (WGS) entry which is preliminary data.</text>
</comment>
<dbReference type="PROSITE" id="PS51257">
    <property type="entry name" value="PROKAR_LIPOPROTEIN"/>
    <property type="match status" value="1"/>
</dbReference>
<dbReference type="InterPro" id="IPR050738">
    <property type="entry name" value="Sulfatase"/>
</dbReference>
<evidence type="ECO:0000313" key="5">
    <source>
        <dbReference type="EMBL" id="EON77921.1"/>
    </source>
</evidence>
<name>R7ZUU7_9BACT</name>
<dbReference type="Gene3D" id="3.40.720.10">
    <property type="entry name" value="Alkaline Phosphatase, subunit A"/>
    <property type="match status" value="1"/>
</dbReference>
<feature type="signal peptide" evidence="3">
    <location>
        <begin position="1"/>
        <end position="18"/>
    </location>
</feature>
<organism evidence="5 6">
    <name type="scientific">Lunatimonas lonarensis</name>
    <dbReference type="NCBI Taxonomy" id="1232681"/>
    <lineage>
        <taxon>Bacteria</taxon>
        <taxon>Pseudomonadati</taxon>
        <taxon>Bacteroidota</taxon>
        <taxon>Cytophagia</taxon>
        <taxon>Cytophagales</taxon>
        <taxon>Cyclobacteriaceae</taxon>
    </lineage>
</organism>
<dbReference type="InterPro" id="IPR000917">
    <property type="entry name" value="Sulfatase_N"/>
</dbReference>
<dbReference type="CDD" id="cd16145">
    <property type="entry name" value="ARS_like"/>
    <property type="match status" value="1"/>
</dbReference>
<dbReference type="STRING" id="1232681.ADIS_1634"/>
<dbReference type="Gene3D" id="3.30.1120.10">
    <property type="match status" value="1"/>
</dbReference>
<protein>
    <submittedName>
        <fullName evidence="5">Arylsulfatase</fullName>
        <ecNumber evidence="5">3.1.6.1</ecNumber>
    </submittedName>
</protein>
<evidence type="ECO:0000256" key="2">
    <source>
        <dbReference type="ARBA" id="ARBA00022801"/>
    </source>
</evidence>
<evidence type="ECO:0000259" key="4">
    <source>
        <dbReference type="Pfam" id="PF00884"/>
    </source>
</evidence>
<evidence type="ECO:0000256" key="3">
    <source>
        <dbReference type="SAM" id="SignalP"/>
    </source>
</evidence>
<dbReference type="Pfam" id="PF00884">
    <property type="entry name" value="Sulfatase"/>
    <property type="match status" value="1"/>
</dbReference>